<feature type="domain" description="AB hydrolase-1" evidence="2">
    <location>
        <begin position="6"/>
        <end position="215"/>
    </location>
</feature>
<keyword evidence="1 4" id="KW-0378">Hydrolase</keyword>
<dbReference type="Proteomes" id="UP000029389">
    <property type="component" value="Unassembled WGS sequence"/>
</dbReference>
<dbReference type="GO" id="GO:0016020">
    <property type="term" value="C:membrane"/>
    <property type="evidence" value="ECO:0007669"/>
    <property type="project" value="TreeGrafter"/>
</dbReference>
<dbReference type="InterPro" id="IPR029058">
    <property type="entry name" value="AB_hydrolase_fold"/>
</dbReference>
<dbReference type="Gene3D" id="3.40.50.1820">
    <property type="entry name" value="alpha/beta hydrolase"/>
    <property type="match status" value="1"/>
</dbReference>
<dbReference type="PATRIC" id="fig|1405.8.peg.1287"/>
<dbReference type="PANTHER" id="PTHR43798:SF31">
    <property type="entry name" value="AB HYDROLASE SUPERFAMILY PROTEIN YCLE"/>
    <property type="match status" value="1"/>
</dbReference>
<reference evidence="3 5" key="1">
    <citation type="submission" date="2014-04" db="EMBL/GenBank/DDBJ databases">
        <authorList>
            <person name="Bishop-Lilly K.A."/>
            <person name="Broomall S.M."/>
            <person name="Chain P.S."/>
            <person name="Chertkov O."/>
            <person name="Coyne S.R."/>
            <person name="Daligault H.E."/>
            <person name="Davenport K.W."/>
            <person name="Erkkila T."/>
            <person name="Frey K.G."/>
            <person name="Gibbons H.S."/>
            <person name="Gu W."/>
            <person name="Jaissle J."/>
            <person name="Johnson S.L."/>
            <person name="Koroleva G.I."/>
            <person name="Ladner J.T."/>
            <person name="Lo C.-C."/>
            <person name="Minogue T.D."/>
            <person name="Munk C."/>
            <person name="Palacios G.F."/>
            <person name="Redden C.L."/>
            <person name="Rosenzweig C.N."/>
            <person name="Scholz M.B."/>
            <person name="Teshima H."/>
            <person name="Xu Y."/>
        </authorList>
    </citation>
    <scope>NUCLEOTIDE SEQUENCE [LARGE SCALE GENOMIC DNA]</scope>
    <source>
        <strain evidence="3 5">BHP</strain>
    </source>
</reference>
<dbReference type="InterPro" id="IPR050266">
    <property type="entry name" value="AB_hydrolase_sf"/>
</dbReference>
<evidence type="ECO:0000313" key="4">
    <source>
        <dbReference type="EMBL" id="RFT68912.1"/>
    </source>
</evidence>
<dbReference type="EMBL" id="JMQC01000008">
    <property type="protein sequence ID" value="KFN03072.1"/>
    <property type="molecule type" value="Genomic_DNA"/>
</dbReference>
<dbReference type="AlphaFoldDB" id="A0A090YXL8"/>
<dbReference type="GO" id="GO:0016787">
    <property type="term" value="F:hydrolase activity"/>
    <property type="evidence" value="ECO:0007669"/>
    <property type="project" value="UniProtKB-KW"/>
</dbReference>
<dbReference type="SUPFAM" id="SSF53474">
    <property type="entry name" value="alpha/beta-Hydrolases"/>
    <property type="match status" value="1"/>
</dbReference>
<name>A0A090YXL8_9BACI</name>
<evidence type="ECO:0000313" key="3">
    <source>
        <dbReference type="EMBL" id="KFN03072.1"/>
    </source>
</evidence>
<evidence type="ECO:0000313" key="5">
    <source>
        <dbReference type="Proteomes" id="UP000029389"/>
    </source>
</evidence>
<evidence type="ECO:0000313" key="6">
    <source>
        <dbReference type="Proteomes" id="UP000264294"/>
    </source>
</evidence>
<comment type="caution">
    <text evidence="3">The sequence shown here is derived from an EMBL/GenBank/DDBJ whole genome shotgun (WGS) entry which is preliminary data.</text>
</comment>
<dbReference type="Proteomes" id="UP000264294">
    <property type="component" value="Unassembled WGS sequence"/>
</dbReference>
<organism evidence="3 5">
    <name type="scientific">Bacillus clarus</name>
    <dbReference type="NCBI Taxonomy" id="2338372"/>
    <lineage>
        <taxon>Bacteria</taxon>
        <taxon>Bacillati</taxon>
        <taxon>Bacillota</taxon>
        <taxon>Bacilli</taxon>
        <taxon>Bacillales</taxon>
        <taxon>Bacillaceae</taxon>
        <taxon>Bacillus</taxon>
        <taxon>Bacillus cereus group</taxon>
    </lineage>
</organism>
<accession>A0A090YXL8</accession>
<dbReference type="PANTHER" id="PTHR43798">
    <property type="entry name" value="MONOACYLGLYCEROL LIPASE"/>
    <property type="match status" value="1"/>
</dbReference>
<sequence>MKELKLIFIPGWGMEEEVWSLLLPYFKEYSVRCVEWRNMKNDSEFVERVIEAAKDQNAILIGWSLGALVALQSCDRVRTKGMVLIGGTAKFTIDDDYISAWNTSFVERMKRNVARRKEETLDRFYKSMFAKNELKESERFEKITERFKGDSIQSLQIGLNYLIEADMRNALQRVKVPMLLLHGEHDGICPLSAAHYIRENTSASLKVVNGAGHALCVTNFEYCANEVIQFVEGIRYDQQNAITKTI</sequence>
<dbReference type="RefSeq" id="WP_042979704.1">
    <property type="nucleotide sequence ID" value="NZ_JMQC01000008.1"/>
</dbReference>
<evidence type="ECO:0000259" key="2">
    <source>
        <dbReference type="Pfam" id="PF12697"/>
    </source>
</evidence>
<reference evidence="4 6" key="2">
    <citation type="submission" date="2018-08" db="EMBL/GenBank/DDBJ databases">
        <title>Bacillus clarus sp. nov. strain PS00077A.</title>
        <authorList>
            <person name="Mendez Acevedo M."/>
            <person name="Carroll L."/>
            <person name="Mukherjee M."/>
            <person name="Wiedmann M."/>
            <person name="Kovac J."/>
        </authorList>
    </citation>
    <scope>NUCLEOTIDE SEQUENCE [LARGE SCALE GENOMIC DNA]</scope>
    <source>
        <strain evidence="4 6">PS00077A</strain>
    </source>
</reference>
<gene>
    <name evidence="4" type="ORF">D0U04_01650</name>
    <name evidence="3" type="ORF">DJ93_1109</name>
</gene>
<dbReference type="Pfam" id="PF12697">
    <property type="entry name" value="Abhydrolase_6"/>
    <property type="match status" value="1"/>
</dbReference>
<keyword evidence="6" id="KW-1185">Reference proteome</keyword>
<protein>
    <submittedName>
        <fullName evidence="4">Alpha/beta fold hydrolase</fullName>
    </submittedName>
    <submittedName>
        <fullName evidence="3">Phospholipase/Carboxylesterase family protein</fullName>
    </submittedName>
</protein>
<dbReference type="EMBL" id="QVOD01000001">
    <property type="protein sequence ID" value="RFT68912.1"/>
    <property type="molecule type" value="Genomic_DNA"/>
</dbReference>
<evidence type="ECO:0000256" key="1">
    <source>
        <dbReference type="ARBA" id="ARBA00022801"/>
    </source>
</evidence>
<proteinExistence type="predicted"/>
<dbReference type="InterPro" id="IPR000073">
    <property type="entry name" value="AB_hydrolase_1"/>
</dbReference>